<protein>
    <submittedName>
        <fullName evidence="1">Uncharacterized protein</fullName>
    </submittedName>
</protein>
<evidence type="ECO:0000313" key="1">
    <source>
        <dbReference type="EMBL" id="EDP46407.1"/>
    </source>
</evidence>
<dbReference type="InterPro" id="IPR007523">
    <property type="entry name" value="NDUFAF3/AAMDC"/>
</dbReference>
<dbReference type="AlphaFoldDB" id="A8PLR8"/>
<accession>A8PLR8</accession>
<dbReference type="Proteomes" id="UP000054075">
    <property type="component" value="Unassembled WGS sequence"/>
</dbReference>
<dbReference type="Pfam" id="PF04430">
    <property type="entry name" value="DUF498"/>
    <property type="match status" value="1"/>
</dbReference>
<dbReference type="STRING" id="59196.RICGR_0512"/>
<dbReference type="SUPFAM" id="SSF64076">
    <property type="entry name" value="MTH938-like"/>
    <property type="match status" value="1"/>
</dbReference>
<evidence type="ECO:0000313" key="2">
    <source>
        <dbReference type="Proteomes" id="UP000054075"/>
    </source>
</evidence>
<dbReference type="Gene3D" id="3.40.1230.10">
    <property type="entry name" value="MTH938-like"/>
    <property type="match status" value="1"/>
</dbReference>
<reference evidence="1" key="2">
    <citation type="submission" date="2007-10" db="EMBL/GenBank/DDBJ databases">
        <authorList>
            <person name="Myers G.S."/>
        </authorList>
    </citation>
    <scope>NUCLEOTIDE SEQUENCE [LARGE SCALE GENOMIC DNA]</scope>
</reference>
<dbReference type="CDD" id="cd05560">
    <property type="entry name" value="Xcc1710_like"/>
    <property type="match status" value="1"/>
</dbReference>
<gene>
    <name evidence="1" type="ORF">RICGR_0512</name>
</gene>
<reference evidence="1" key="1">
    <citation type="submission" date="2006-04" db="EMBL/GenBank/DDBJ databases">
        <authorList>
            <person name="Seshadri R."/>
            <person name="Federici B.A."/>
        </authorList>
    </citation>
    <scope>NUCLEOTIDE SEQUENCE [LARGE SCALE GENOMIC DNA]</scope>
</reference>
<proteinExistence type="predicted"/>
<dbReference type="PANTHER" id="PTHR21192">
    <property type="entry name" value="NUCLEAR PROTEIN E3-3"/>
    <property type="match status" value="1"/>
</dbReference>
<dbReference type="PANTHER" id="PTHR21192:SF2">
    <property type="entry name" value="NADH DEHYDROGENASE [UBIQUINONE] 1 ALPHA SUBCOMPLEX ASSEMBLY FACTOR 3"/>
    <property type="match status" value="1"/>
</dbReference>
<dbReference type="InterPro" id="IPR036748">
    <property type="entry name" value="MTH938-like_sf"/>
</dbReference>
<dbReference type="eggNOG" id="COG3737">
    <property type="taxonomic scope" value="Bacteria"/>
</dbReference>
<dbReference type="RefSeq" id="WP_006035386.1">
    <property type="nucleotide sequence ID" value="NZ_AAQJ02000001.1"/>
</dbReference>
<organism evidence="1 2">
    <name type="scientific">Rickettsiella grylli</name>
    <dbReference type="NCBI Taxonomy" id="59196"/>
    <lineage>
        <taxon>Bacteria</taxon>
        <taxon>Pseudomonadati</taxon>
        <taxon>Pseudomonadota</taxon>
        <taxon>Gammaproteobacteria</taxon>
        <taxon>Legionellales</taxon>
        <taxon>Coxiellaceae</taxon>
        <taxon>Rickettsiella</taxon>
    </lineage>
</organism>
<comment type="caution">
    <text evidence="1">The sequence shown here is derived from an EMBL/GenBank/DDBJ whole genome shotgun (WGS) entry which is preliminary data.</text>
</comment>
<sequence>MELTLDTGKGHYHIRAYGNNFIQINEQKFSQSLVVTPHRLIYPFPPQRRADCNSAHLHTIIELNPSIVVFGSDENLFPDPHLVNLFYRHNIGLEVMTFAAACRTYTVLMSEERHVVAVLLLTE</sequence>
<dbReference type="EMBL" id="AAQJ02000001">
    <property type="protein sequence ID" value="EDP46407.1"/>
    <property type="molecule type" value="Genomic_DNA"/>
</dbReference>
<dbReference type="OrthoDB" id="9800373at2"/>
<keyword evidence="2" id="KW-1185">Reference proteome</keyword>
<name>A8PLR8_9COXI</name>